<keyword evidence="8 9" id="KW-0624">Polysaccharide degradation</keyword>
<dbReference type="PANTHER" id="PTHR33753:SF1">
    <property type="entry name" value="ENDO-BETA-1,4-GLUCANASE CELB"/>
    <property type="match status" value="1"/>
</dbReference>
<dbReference type="Gene3D" id="2.70.100.10">
    <property type="entry name" value="Glycoside hydrolase, family 7, domain"/>
    <property type="match status" value="1"/>
</dbReference>
<keyword evidence="12" id="KW-1185">Reference proteome</keyword>
<dbReference type="VEuPathDB" id="FungiDB:MMYC01_200855"/>
<dbReference type="InterPro" id="IPR013320">
    <property type="entry name" value="ConA-like_dom_sf"/>
</dbReference>
<evidence type="ECO:0000313" key="12">
    <source>
        <dbReference type="Proteomes" id="UP000078237"/>
    </source>
</evidence>
<keyword evidence="3 9" id="KW-0378">Hydrolase</keyword>
<name>A0A175WGP1_9PEZI</name>
<evidence type="ECO:0000256" key="3">
    <source>
        <dbReference type="ARBA" id="ARBA00022801"/>
    </source>
</evidence>
<reference evidence="11 12" key="1">
    <citation type="journal article" date="2016" name="Genome Announc.">
        <title>Genome Sequence of Madurella mycetomatis mm55, Isolated from a Human Mycetoma Case in Sudan.</title>
        <authorList>
            <person name="Smit S."/>
            <person name="Derks M.F."/>
            <person name="Bervoets S."/>
            <person name="Fahal A."/>
            <person name="van Leeuwen W."/>
            <person name="van Belkum A."/>
            <person name="van de Sande W.W."/>
        </authorList>
    </citation>
    <scope>NUCLEOTIDE SEQUENCE [LARGE SCALE GENOMIC DNA]</scope>
    <source>
        <strain evidence="12">mm55</strain>
    </source>
</reference>
<comment type="catalytic activity">
    <reaction evidence="1">
        <text>Endohydrolysis of (1-&gt;4)-beta-D-glucosidic linkages in cellulose, lichenin and cereal beta-D-glucans.</text>
        <dbReference type="EC" id="3.2.1.4"/>
    </reaction>
</comment>
<evidence type="ECO:0000256" key="1">
    <source>
        <dbReference type="ARBA" id="ARBA00000966"/>
    </source>
</evidence>
<dbReference type="InterPro" id="IPR037019">
    <property type="entry name" value="Glyco_hydro_7_sf"/>
</dbReference>
<feature type="chain" id="PRO_5008044007" description="Glucanase" evidence="10">
    <location>
        <begin position="28"/>
        <end position="491"/>
    </location>
</feature>
<dbReference type="EC" id="3.2.1.-" evidence="9"/>
<dbReference type="GO" id="GO:0030245">
    <property type="term" value="P:cellulose catabolic process"/>
    <property type="evidence" value="ECO:0007669"/>
    <property type="project" value="UniProtKB-KW"/>
</dbReference>
<dbReference type="GO" id="GO:0008810">
    <property type="term" value="F:cellulase activity"/>
    <property type="evidence" value="ECO:0007669"/>
    <property type="project" value="UniProtKB-EC"/>
</dbReference>
<evidence type="ECO:0000256" key="7">
    <source>
        <dbReference type="ARBA" id="ARBA00023295"/>
    </source>
</evidence>
<accession>A0A175WGP1</accession>
<dbReference type="PRINTS" id="PR00734">
    <property type="entry name" value="GLHYDRLASE7"/>
</dbReference>
<gene>
    <name evidence="11" type="ORF">MMYC01_200855</name>
</gene>
<feature type="signal peptide" evidence="10">
    <location>
        <begin position="1"/>
        <end position="27"/>
    </location>
</feature>
<dbReference type="Proteomes" id="UP000078237">
    <property type="component" value="Unassembled WGS sequence"/>
</dbReference>
<dbReference type="OrthoDB" id="412382at2759"/>
<keyword evidence="7 9" id="KW-0326">Glycosidase</keyword>
<dbReference type="Pfam" id="PF00840">
    <property type="entry name" value="Glyco_hydro_7"/>
    <property type="match status" value="1"/>
</dbReference>
<dbReference type="EMBL" id="LCTW02000009">
    <property type="protein sequence ID" value="KXX82701.1"/>
    <property type="molecule type" value="Genomic_DNA"/>
</dbReference>
<dbReference type="AlphaFoldDB" id="A0A175WGP1"/>
<keyword evidence="4 9" id="KW-0136">Cellulose degradation</keyword>
<keyword evidence="5" id="KW-0325">Glycoprotein</keyword>
<keyword evidence="6" id="KW-0119">Carbohydrate metabolism</keyword>
<dbReference type="CDD" id="cd07999">
    <property type="entry name" value="GH7_CBH_EG"/>
    <property type="match status" value="1"/>
</dbReference>
<evidence type="ECO:0000256" key="4">
    <source>
        <dbReference type="ARBA" id="ARBA00023001"/>
    </source>
</evidence>
<protein>
    <recommendedName>
        <fullName evidence="9">Glucanase</fullName>
        <ecNumber evidence="9">3.2.1.-</ecNumber>
    </recommendedName>
</protein>
<keyword evidence="10" id="KW-0732">Signal</keyword>
<evidence type="ECO:0000256" key="10">
    <source>
        <dbReference type="SAM" id="SignalP"/>
    </source>
</evidence>
<evidence type="ECO:0000256" key="5">
    <source>
        <dbReference type="ARBA" id="ARBA00023180"/>
    </source>
</evidence>
<evidence type="ECO:0000256" key="9">
    <source>
        <dbReference type="RuleBase" id="RU361164"/>
    </source>
</evidence>
<evidence type="ECO:0000313" key="11">
    <source>
        <dbReference type="EMBL" id="KXX82701.1"/>
    </source>
</evidence>
<evidence type="ECO:0000256" key="2">
    <source>
        <dbReference type="ARBA" id="ARBA00006044"/>
    </source>
</evidence>
<dbReference type="SUPFAM" id="SSF49899">
    <property type="entry name" value="Concanavalin A-like lectins/glucanases"/>
    <property type="match status" value="1"/>
</dbReference>
<comment type="caution">
    <text evidence="11">The sequence shown here is derived from an EMBL/GenBank/DDBJ whole genome shotgun (WGS) entry which is preliminary data.</text>
</comment>
<dbReference type="PANTHER" id="PTHR33753">
    <property type="entry name" value="1,4-BETA-D-GLUCAN CELLOBIOHYDROLASE B"/>
    <property type="match status" value="1"/>
</dbReference>
<organism evidence="11 12">
    <name type="scientific">Madurella mycetomatis</name>
    <dbReference type="NCBI Taxonomy" id="100816"/>
    <lineage>
        <taxon>Eukaryota</taxon>
        <taxon>Fungi</taxon>
        <taxon>Dikarya</taxon>
        <taxon>Ascomycota</taxon>
        <taxon>Pezizomycotina</taxon>
        <taxon>Sordariomycetes</taxon>
        <taxon>Sordariomycetidae</taxon>
        <taxon>Sordariales</taxon>
        <taxon>Sordariales incertae sedis</taxon>
        <taxon>Madurella</taxon>
    </lineage>
</organism>
<dbReference type="InterPro" id="IPR001722">
    <property type="entry name" value="Glyco_hydro_7"/>
</dbReference>
<evidence type="ECO:0000256" key="8">
    <source>
        <dbReference type="ARBA" id="ARBA00023326"/>
    </source>
</evidence>
<comment type="similarity">
    <text evidence="2 9">Belongs to the glycosyl hydrolase 7 (cellulase C) family.</text>
</comment>
<evidence type="ECO:0000256" key="6">
    <source>
        <dbReference type="ARBA" id="ARBA00023277"/>
    </source>
</evidence>
<proteinExistence type="inferred from homology"/>
<dbReference type="STRING" id="100816.A0A175WGP1"/>
<sequence>MPSFRSSPLLSVSLFTTILQLSVTTTAQQVGTTVPEVHPLLPTELCTASDGCTARQTLLVADALNGARPFHSLVDPSVSCSASEALNDTSLCPDAATCARNCALEGIDYGSIGVATRGNAVTLRQYLFNGEVYESVSPRVYLLAEDGENYEGLKLLNQELTFDVDVSRLGCGMNGALYLSEMGLDGGRSETNPAGARYGTGYCDAQCFTNVPWINGLPNLNASGACCNEMDIWEANSQANVFTPHTCSGIGSFLCSGDECVRTEAGSGVCDKDGCGINTFALGTPNFYGPGLTVDSSRPFTIVTQFLTNDNTSTGTLSEIRRLYIQDGNIIPNTAETTNDAVRNIPNGFEGAVTEDYCTARDASDFLRLGGMGGMGESLARGMVLVMSIWNSPGDFMSWLDGGDNGPCNATAGDPQRIVELTPDVSVTFSNIRWGDIGSTFNASSGGDSENVVAGKAVAAESGAGIAQGTPIGLMTGTVVGLAVLLGAFLS</sequence>